<dbReference type="GO" id="GO:0030136">
    <property type="term" value="C:clathrin-coated vesicle"/>
    <property type="evidence" value="ECO:0007669"/>
    <property type="project" value="TreeGrafter"/>
</dbReference>
<dbReference type="Gramene" id="KMS94543">
    <property type="protein sequence ID" value="KMS94543"/>
    <property type="gene ID" value="BVRB_020360"/>
</dbReference>
<dbReference type="InterPro" id="IPR001060">
    <property type="entry name" value="FCH_dom"/>
</dbReference>
<dbReference type="AlphaFoldDB" id="A0A0J8B3X5"/>
<dbReference type="PANTHER" id="PTHR23065">
    <property type="entry name" value="PROLINE-SERINE-THREONINE PHOSPHATASE INTERACTING PROTEIN 1"/>
    <property type="match status" value="1"/>
</dbReference>
<dbReference type="GO" id="GO:0005886">
    <property type="term" value="C:plasma membrane"/>
    <property type="evidence" value="ECO:0007669"/>
    <property type="project" value="TreeGrafter"/>
</dbReference>
<feature type="non-terminal residue" evidence="2">
    <location>
        <position position="1"/>
    </location>
</feature>
<dbReference type="PANTHER" id="PTHR23065:SF57">
    <property type="entry name" value="GROWTH ARREST-SPECIFIC PROTEIN 7"/>
    <property type="match status" value="1"/>
</dbReference>
<keyword evidence="3" id="KW-1185">Reference proteome</keyword>
<evidence type="ECO:0000313" key="3">
    <source>
        <dbReference type="Proteomes" id="UP000035740"/>
    </source>
</evidence>
<proteinExistence type="predicted"/>
<name>A0A0J8B3X5_BETVV</name>
<gene>
    <name evidence="2" type="ORF">BVRB_020360</name>
</gene>
<dbReference type="GO" id="GO:0005905">
    <property type="term" value="C:clathrin-coated pit"/>
    <property type="evidence" value="ECO:0007669"/>
    <property type="project" value="TreeGrafter"/>
</dbReference>
<feature type="domain" description="FCH" evidence="1">
    <location>
        <begin position="42"/>
        <end position="110"/>
    </location>
</feature>
<dbReference type="Proteomes" id="UP000035740">
    <property type="component" value="Unassembled WGS sequence"/>
</dbReference>
<dbReference type="Pfam" id="PF00611">
    <property type="entry name" value="FCH"/>
    <property type="match status" value="1"/>
</dbReference>
<dbReference type="GO" id="GO:0072583">
    <property type="term" value="P:clathrin-dependent endocytosis"/>
    <property type="evidence" value="ECO:0007669"/>
    <property type="project" value="TreeGrafter"/>
</dbReference>
<protein>
    <recommendedName>
        <fullName evidence="1">FCH domain-containing protein</fullName>
    </recommendedName>
</protein>
<sequence length="233" mass="26241">PALDEPGLVSDYAPIIDVALSRGEPSPPSRKADMRQLTDQCELVFERMNNATTCAKQLNNFYQKLSEIENSYSNALLKLAQSTQFSGSESLQTTLSTLLVSVEIRSSIHANFANELQQKLAKEMGDLSNQMKKERTQTRNVWVDSEKALRNQTTAVEKHFQRYLQSVRDGEKEVSMKNETSFSAVKSAAKQDKKIQEAIGRYRCRKESYGEAVATHGKIRSQYAKTCSYILAN</sequence>
<evidence type="ECO:0000313" key="2">
    <source>
        <dbReference type="EMBL" id="KMS94543.1"/>
    </source>
</evidence>
<dbReference type="SUPFAM" id="SSF103657">
    <property type="entry name" value="BAR/IMD domain-like"/>
    <property type="match status" value="1"/>
</dbReference>
<accession>A0A0J8B3X5</accession>
<reference evidence="2 3" key="1">
    <citation type="journal article" date="2014" name="Nature">
        <title>The genome of the recently domesticated crop plant sugar beet (Beta vulgaris).</title>
        <authorList>
            <person name="Dohm J.C."/>
            <person name="Minoche A.E."/>
            <person name="Holtgrawe D."/>
            <person name="Capella-Gutierrez S."/>
            <person name="Zakrzewski F."/>
            <person name="Tafer H."/>
            <person name="Rupp O."/>
            <person name="Sorensen T.R."/>
            <person name="Stracke R."/>
            <person name="Reinhardt R."/>
            <person name="Goesmann A."/>
            <person name="Kraft T."/>
            <person name="Schulz B."/>
            <person name="Stadler P.F."/>
            <person name="Schmidt T."/>
            <person name="Gabaldon T."/>
            <person name="Lehrach H."/>
            <person name="Weisshaar B."/>
            <person name="Himmelbauer H."/>
        </authorList>
    </citation>
    <scope>NUCLEOTIDE SEQUENCE [LARGE SCALE GENOMIC DNA]</scope>
    <source>
        <tissue evidence="2">Taproot</tissue>
    </source>
</reference>
<dbReference type="GO" id="GO:0048268">
    <property type="term" value="P:clathrin coat assembly"/>
    <property type="evidence" value="ECO:0007669"/>
    <property type="project" value="TreeGrafter"/>
</dbReference>
<feature type="non-terminal residue" evidence="2">
    <location>
        <position position="233"/>
    </location>
</feature>
<dbReference type="EMBL" id="KQ092641">
    <property type="protein sequence ID" value="KMS94543.1"/>
    <property type="molecule type" value="Genomic_DNA"/>
</dbReference>
<dbReference type="InterPro" id="IPR027267">
    <property type="entry name" value="AH/BAR_dom_sf"/>
</dbReference>
<organism evidence="2 3">
    <name type="scientific">Beta vulgaris subsp. vulgaris</name>
    <name type="common">Beet</name>
    <dbReference type="NCBI Taxonomy" id="3555"/>
    <lineage>
        <taxon>Eukaryota</taxon>
        <taxon>Viridiplantae</taxon>
        <taxon>Streptophyta</taxon>
        <taxon>Embryophyta</taxon>
        <taxon>Tracheophyta</taxon>
        <taxon>Spermatophyta</taxon>
        <taxon>Magnoliopsida</taxon>
        <taxon>eudicotyledons</taxon>
        <taxon>Gunneridae</taxon>
        <taxon>Pentapetalae</taxon>
        <taxon>Caryophyllales</taxon>
        <taxon>Chenopodiaceae</taxon>
        <taxon>Betoideae</taxon>
        <taxon>Beta</taxon>
    </lineage>
</organism>
<evidence type="ECO:0000259" key="1">
    <source>
        <dbReference type="Pfam" id="PF00611"/>
    </source>
</evidence>
<dbReference type="Gene3D" id="1.20.1270.60">
    <property type="entry name" value="Arfaptin homology (AH) domain/BAR domain"/>
    <property type="match status" value="1"/>
</dbReference>